<dbReference type="InterPro" id="IPR032875">
    <property type="entry name" value="Succ_CoA_lig_flav_dom"/>
</dbReference>
<dbReference type="SUPFAM" id="SSF51735">
    <property type="entry name" value="NAD(P)-binding Rossmann-fold domains"/>
    <property type="match status" value="1"/>
</dbReference>
<dbReference type="EMBL" id="FWEV01000297">
    <property type="protein sequence ID" value="SLM32045.1"/>
    <property type="molecule type" value="Genomic_DNA"/>
</dbReference>
<organism evidence="2 3">
    <name type="scientific">Desulfamplus magnetovallimortis</name>
    <dbReference type="NCBI Taxonomy" id="1246637"/>
    <lineage>
        <taxon>Bacteria</taxon>
        <taxon>Pseudomonadati</taxon>
        <taxon>Thermodesulfobacteriota</taxon>
        <taxon>Desulfobacteria</taxon>
        <taxon>Desulfobacterales</taxon>
        <taxon>Desulfobacteraceae</taxon>
        <taxon>Desulfamplus</taxon>
    </lineage>
</organism>
<dbReference type="Gene3D" id="3.40.50.720">
    <property type="entry name" value="NAD(P)-binding Rossmann-like Domain"/>
    <property type="match status" value="1"/>
</dbReference>
<dbReference type="Gene3D" id="3.30.470.20">
    <property type="entry name" value="ATP-grasp fold, B domain"/>
    <property type="match status" value="1"/>
</dbReference>
<dbReference type="SMART" id="SM00881">
    <property type="entry name" value="CoA_binding"/>
    <property type="match status" value="1"/>
</dbReference>
<keyword evidence="3" id="KW-1185">Reference proteome</keyword>
<dbReference type="InterPro" id="IPR003781">
    <property type="entry name" value="CoA-bd"/>
</dbReference>
<dbReference type="InterPro" id="IPR036291">
    <property type="entry name" value="NAD(P)-bd_dom_sf"/>
</dbReference>
<dbReference type="Gene3D" id="3.30.1490.20">
    <property type="entry name" value="ATP-grasp fold, A domain"/>
    <property type="match status" value="1"/>
</dbReference>
<dbReference type="PANTHER" id="PTHR42793">
    <property type="entry name" value="COA BINDING DOMAIN CONTAINING PROTEIN"/>
    <property type="match status" value="1"/>
</dbReference>
<accession>A0A1W1HHZ8</accession>
<dbReference type="InterPro" id="IPR013815">
    <property type="entry name" value="ATP_grasp_subdomain_1"/>
</dbReference>
<reference evidence="2 3" key="1">
    <citation type="submission" date="2017-03" db="EMBL/GenBank/DDBJ databases">
        <authorList>
            <person name="Afonso C.L."/>
            <person name="Miller P.J."/>
            <person name="Scott M.A."/>
            <person name="Spackman E."/>
            <person name="Goraichik I."/>
            <person name="Dimitrov K.M."/>
            <person name="Suarez D.L."/>
            <person name="Swayne D.E."/>
        </authorList>
    </citation>
    <scope>NUCLEOTIDE SEQUENCE [LARGE SCALE GENOMIC DNA]</scope>
    <source>
        <strain evidence="2">PRJEB14757</strain>
    </source>
</reference>
<dbReference type="SUPFAM" id="SSF52210">
    <property type="entry name" value="Succinyl-CoA synthetase domains"/>
    <property type="match status" value="2"/>
</dbReference>
<dbReference type="OrthoDB" id="9807426at2"/>
<protein>
    <submittedName>
        <fullName evidence="2">CoA-binding domain-containing protein</fullName>
    </submittedName>
</protein>
<dbReference type="Proteomes" id="UP000191931">
    <property type="component" value="Unassembled WGS sequence"/>
</dbReference>
<dbReference type="AlphaFoldDB" id="A0A1W1HHZ8"/>
<sequence>MNFPIDFDSITEMFTTAHQEGRGFLYEYEVYALLSQSGAETPPKSSFVPRGARPSDEELVALPGNKIVLKIVSPTIIHKTEVSGVRIVEKTPNAVRSAVRRMLYEVPENYSDWIQRNPDAAPESYRNLSSDALTAAISRDLKGVLMVQFMPPDSGAFGNELIVGLRHTREFGTVISAGLGGTDTELYARRFRKGQAIVAASTAMNDGHSFFQIFRQTISYKKLAGLTRGQRRIVTDEQLIECFDSFIAMGNHYSQNNLNAPFVIEELEINPFTFTDYLMVPLDGMCRFRQSVSIGNPRPTSKIDNLLHPETIAIIGVSSTRKNFGRIILDNIIAEGFSKEKIFIVKEGVDAIDGVICVPSLSVLIARLNKNIDLFIVAVGAEQVPDLVDEIIHLDAAKSVMLIPGGMGETRESEERAMQVVKKINDIHATPEGGPVFLGANCMGVISRPGGYDTWFIPEAKLPKERNLKFHRAALISQSGAFMLHRSHQCPELRPAYMISMGNQTDLTLGDMVDYFKGSDRVDVIAIYAEGFNDLDGLVFCRAVREAVLAGKDVLFYKAGRTEEGKAATSGHTASLAGDYMVCESCVRQAGAIVARNFSEFQDILLLSENLSRKIINGNRLAAVSGAGFEAVGMADSIHSDDFSMQLAKFGKKTKLVISQIIEEKGLSSFVNLSNPLDINPSADDEAHAMITEALADDPDVDAIVVSLDPMSPAMKTLAEKDISSRYSMDHDKGIKKLLTDLVQRVDTPIVAVVDGGRLYDPLRDALMENGVPVFNVCDKAVAALSLYVQGRLAAEALRGNHGIDGDFI</sequence>
<dbReference type="GO" id="GO:0005524">
    <property type="term" value="F:ATP binding"/>
    <property type="evidence" value="ECO:0007669"/>
    <property type="project" value="InterPro"/>
</dbReference>
<dbReference type="RefSeq" id="WP_080801431.1">
    <property type="nucleotide sequence ID" value="NZ_LT828542.1"/>
</dbReference>
<evidence type="ECO:0000313" key="2">
    <source>
        <dbReference type="EMBL" id="SLM32045.1"/>
    </source>
</evidence>
<dbReference type="STRING" id="1246637.MTBBW1_540024"/>
<dbReference type="Pfam" id="PF13607">
    <property type="entry name" value="Succ_CoA_lig"/>
    <property type="match status" value="1"/>
</dbReference>
<evidence type="ECO:0000313" key="3">
    <source>
        <dbReference type="Proteomes" id="UP000191931"/>
    </source>
</evidence>
<name>A0A1W1HHZ8_9BACT</name>
<dbReference type="InterPro" id="IPR016102">
    <property type="entry name" value="Succinyl-CoA_synth-like"/>
</dbReference>
<dbReference type="Pfam" id="PF13380">
    <property type="entry name" value="CoA_binding_2"/>
    <property type="match status" value="1"/>
</dbReference>
<feature type="domain" description="CoA-binding" evidence="1">
    <location>
        <begin position="306"/>
        <end position="407"/>
    </location>
</feature>
<gene>
    <name evidence="2" type="ORF">MTBBW1_540024</name>
</gene>
<dbReference type="Pfam" id="PF13549">
    <property type="entry name" value="ATP-grasp_5"/>
    <property type="match status" value="2"/>
</dbReference>
<dbReference type="Gene3D" id="3.40.50.261">
    <property type="entry name" value="Succinyl-CoA synthetase domains"/>
    <property type="match status" value="2"/>
</dbReference>
<evidence type="ECO:0000259" key="1">
    <source>
        <dbReference type="SMART" id="SM00881"/>
    </source>
</evidence>
<proteinExistence type="predicted"/>
<dbReference type="PANTHER" id="PTHR42793:SF1">
    <property type="entry name" value="PEPTIDYL-LYSINE N-ACETYLTRANSFERASE PATZ"/>
    <property type="match status" value="1"/>
</dbReference>